<protein>
    <recommendedName>
        <fullName evidence="3">Pentapeptide repeat-containing protein</fullName>
    </recommendedName>
</protein>
<dbReference type="SUPFAM" id="SSF141571">
    <property type="entry name" value="Pentapeptide repeat-like"/>
    <property type="match status" value="1"/>
</dbReference>
<reference evidence="1 2" key="1">
    <citation type="submission" date="2014-10" db="EMBL/GenBank/DDBJ databases">
        <title>Genome sequence of Ponticoccus sp. strain UMTAT08 isolated from clonal culture of toxic dinoflagellate Alexandrium tamiyavanichii.</title>
        <authorList>
            <person name="Gan H.Y."/>
            <person name="Muhd D.-D."/>
            <person name="Mohd Noor M.E."/>
            <person name="Yeong Y.S."/>
            <person name="Usup G."/>
        </authorList>
    </citation>
    <scope>NUCLEOTIDE SEQUENCE [LARGE SCALE GENOMIC DNA]</scope>
    <source>
        <strain evidence="1 2">UMTAT08</strain>
    </source>
</reference>
<proteinExistence type="predicted"/>
<dbReference type="Proteomes" id="UP000030960">
    <property type="component" value="Unassembled WGS sequence"/>
</dbReference>
<dbReference type="RefSeq" id="WP_043147188.1">
    <property type="nucleotide sequence ID" value="NZ_JSUQ01000044.1"/>
</dbReference>
<accession>A0A0B3SGL4</accession>
<organism evidence="1 2">
    <name type="scientific">Mameliella alba</name>
    <dbReference type="NCBI Taxonomy" id="561184"/>
    <lineage>
        <taxon>Bacteria</taxon>
        <taxon>Pseudomonadati</taxon>
        <taxon>Pseudomonadota</taxon>
        <taxon>Alphaproteobacteria</taxon>
        <taxon>Rhodobacterales</taxon>
        <taxon>Roseobacteraceae</taxon>
        <taxon>Mameliella</taxon>
    </lineage>
</organism>
<dbReference type="InterPro" id="IPR001646">
    <property type="entry name" value="5peptide_repeat"/>
</dbReference>
<sequence>MTPAELRERLVAPWRHGEHADLRGVTCEGRLDLSGCEVAGFDLSGASFPEGIDARGARFLGLSWLRDVRFGGRADFGGAVFLNDARFEGARFDGAARFSGIEFRGIGRFDGARFEAEADFSGAVGYGNCSLAQVSMQGPTSFRDSEWLGGLWCQDAALPADADLAETQVHGRLWLRGARQGNGALKPAAFGMSFGYTYL</sequence>
<evidence type="ECO:0008006" key="3">
    <source>
        <dbReference type="Google" id="ProtNLM"/>
    </source>
</evidence>
<name>A0A0B3SGL4_9RHOB</name>
<dbReference type="AlphaFoldDB" id="A0A0B3SGL4"/>
<gene>
    <name evidence="1" type="ORF">OA50_05702</name>
</gene>
<keyword evidence="2" id="KW-1185">Reference proteome</keyword>
<dbReference type="STRING" id="561184.SAMN05216376_113115"/>
<evidence type="ECO:0000313" key="2">
    <source>
        <dbReference type="Proteomes" id="UP000030960"/>
    </source>
</evidence>
<dbReference type="OrthoDB" id="7773848at2"/>
<dbReference type="Pfam" id="PF13576">
    <property type="entry name" value="Pentapeptide_3"/>
    <property type="match status" value="1"/>
</dbReference>
<comment type="caution">
    <text evidence="1">The sequence shown here is derived from an EMBL/GenBank/DDBJ whole genome shotgun (WGS) entry which is preliminary data.</text>
</comment>
<dbReference type="EMBL" id="JSUQ01000044">
    <property type="protein sequence ID" value="KHQ49739.1"/>
    <property type="molecule type" value="Genomic_DNA"/>
</dbReference>
<evidence type="ECO:0000313" key="1">
    <source>
        <dbReference type="EMBL" id="KHQ49739.1"/>
    </source>
</evidence>
<dbReference type="Gene3D" id="2.160.20.80">
    <property type="entry name" value="E3 ubiquitin-protein ligase SopA"/>
    <property type="match status" value="1"/>
</dbReference>